<dbReference type="Proteomes" id="UP001470230">
    <property type="component" value="Unassembled WGS sequence"/>
</dbReference>
<name>A0ABR2ILJ4_9EUKA</name>
<keyword evidence="3" id="KW-1185">Reference proteome</keyword>
<reference evidence="2 3" key="1">
    <citation type="submission" date="2024-04" db="EMBL/GenBank/DDBJ databases">
        <title>Tritrichomonas musculus Genome.</title>
        <authorList>
            <person name="Alves-Ferreira E."/>
            <person name="Grigg M."/>
            <person name="Lorenzi H."/>
            <person name="Galac M."/>
        </authorList>
    </citation>
    <scope>NUCLEOTIDE SEQUENCE [LARGE SCALE GENOMIC DNA]</scope>
    <source>
        <strain evidence="2 3">EAF2021</strain>
    </source>
</reference>
<comment type="caution">
    <text evidence="2">The sequence shown here is derived from an EMBL/GenBank/DDBJ whole genome shotgun (WGS) entry which is preliminary data.</text>
</comment>
<sequence>MYSSPKSEISDDLTFLRGMIEPPSSPSESIDYQFLQKELNKRRPQPVKPKKGIETIEPQTKPSTRKPNYLKSPFSYAQSKSSLGTLPKSNMREITYTFPNDNDELEAATNVEADNISNFSNPHSRSSQTKSRQNDLQITTNSTIATVEKSIPKQPKSYLSWKFIGDTKDGNFGILTGKINAKETPTTLKRNFANIPYVLDQYHIEFSPEEQEAPPKIHPRDLFALSIAKNKSNEKNSRTISRLQQQKLKRKYSNEYQNEPDTQIYLETDEKLIPLVASRLPKGTQV</sequence>
<feature type="compositionally biased region" description="Polar residues" evidence="1">
    <location>
        <begin position="115"/>
        <end position="136"/>
    </location>
</feature>
<evidence type="ECO:0000313" key="2">
    <source>
        <dbReference type="EMBL" id="KAK8863930.1"/>
    </source>
</evidence>
<gene>
    <name evidence="2" type="ORF">M9Y10_011623</name>
</gene>
<feature type="region of interest" description="Disordered" evidence="1">
    <location>
        <begin position="1"/>
        <end position="70"/>
    </location>
</feature>
<accession>A0ABR2ILJ4</accession>
<dbReference type="EMBL" id="JAPFFF010000017">
    <property type="protein sequence ID" value="KAK8863930.1"/>
    <property type="molecule type" value="Genomic_DNA"/>
</dbReference>
<feature type="region of interest" description="Disordered" evidence="1">
    <location>
        <begin position="114"/>
        <end position="136"/>
    </location>
</feature>
<protein>
    <submittedName>
        <fullName evidence="2">Uncharacterized protein</fullName>
    </submittedName>
</protein>
<organism evidence="2 3">
    <name type="scientific">Tritrichomonas musculus</name>
    <dbReference type="NCBI Taxonomy" id="1915356"/>
    <lineage>
        <taxon>Eukaryota</taxon>
        <taxon>Metamonada</taxon>
        <taxon>Parabasalia</taxon>
        <taxon>Tritrichomonadida</taxon>
        <taxon>Tritrichomonadidae</taxon>
        <taxon>Tritrichomonas</taxon>
    </lineage>
</organism>
<evidence type="ECO:0000313" key="3">
    <source>
        <dbReference type="Proteomes" id="UP001470230"/>
    </source>
</evidence>
<evidence type="ECO:0000256" key="1">
    <source>
        <dbReference type="SAM" id="MobiDB-lite"/>
    </source>
</evidence>
<feature type="compositionally biased region" description="Polar residues" evidence="1">
    <location>
        <begin position="57"/>
        <end position="66"/>
    </location>
</feature>
<proteinExistence type="predicted"/>
<feature type="compositionally biased region" description="Basic residues" evidence="1">
    <location>
        <begin position="40"/>
        <end position="50"/>
    </location>
</feature>